<dbReference type="EMBL" id="JAZHYP010000001">
    <property type="protein sequence ID" value="MEN3322349.1"/>
    <property type="molecule type" value="Genomic_DNA"/>
</dbReference>
<comment type="caution">
    <text evidence="1">The sequence shown here is derived from an EMBL/GenBank/DDBJ whole genome shotgun (WGS) entry which is preliminary data.</text>
</comment>
<organism evidence="1 2">
    <name type="scientific">Mariniflexile soesokkakense</name>
    <dbReference type="NCBI Taxonomy" id="1343160"/>
    <lineage>
        <taxon>Bacteria</taxon>
        <taxon>Pseudomonadati</taxon>
        <taxon>Bacteroidota</taxon>
        <taxon>Flavobacteriia</taxon>
        <taxon>Flavobacteriales</taxon>
        <taxon>Flavobacteriaceae</taxon>
        <taxon>Mariniflexile</taxon>
    </lineage>
</organism>
<proteinExistence type="predicted"/>
<evidence type="ECO:0000313" key="2">
    <source>
        <dbReference type="Proteomes" id="UP001416393"/>
    </source>
</evidence>
<reference evidence="1 2" key="1">
    <citation type="submission" date="2024-01" db="EMBL/GenBank/DDBJ databases">
        <title>Mariniflexile litorale sp. nov., isolated from the shallow sediments of the Sea of Japan.</title>
        <authorList>
            <person name="Romanenko L."/>
            <person name="Bystritskaya E."/>
            <person name="Isaeva M."/>
        </authorList>
    </citation>
    <scope>NUCLEOTIDE SEQUENCE [LARGE SCALE GENOMIC DNA]</scope>
    <source>
        <strain evidence="1 2">KCTC 32427</strain>
    </source>
</reference>
<keyword evidence="2" id="KW-1185">Reference proteome</keyword>
<evidence type="ECO:0000313" key="1">
    <source>
        <dbReference type="EMBL" id="MEN3322349.1"/>
    </source>
</evidence>
<accession>A0ABV0AA57</accession>
<protein>
    <submittedName>
        <fullName evidence="1">Uncharacterized protein</fullName>
    </submittedName>
</protein>
<dbReference type="Proteomes" id="UP001416393">
    <property type="component" value="Unassembled WGS sequence"/>
</dbReference>
<sequence>MELYKSEFITIIKKDDTLIQEWTKKQLTTDIFTKEILVFLDFFERFKPTSVLWIQDNFNLKIENDYIGWVDKNIIKCDHKIGIRKIAITIAKDEEAHIALVKLLHASNSLIQPQYFRSISTAEKYLETGYNRELYDHTTVNYKIVSNGLNHVISLHVGHNDLGQTLNTLNLLKENKIFANKNRLKFELLTLKELKN</sequence>
<dbReference type="RefSeq" id="WP_346239893.1">
    <property type="nucleotide sequence ID" value="NZ_JAZHYP010000001.1"/>
</dbReference>
<name>A0ABV0AA57_9FLAO</name>
<gene>
    <name evidence="1" type="ORF">VP395_01295</name>
</gene>